<proteinExistence type="predicted"/>
<accession>A0ACC4E405</accession>
<dbReference type="Proteomes" id="UP001638806">
    <property type="component" value="Unassembled WGS sequence"/>
</dbReference>
<comment type="caution">
    <text evidence="1">The sequence shown here is derived from an EMBL/GenBank/DDBJ whole genome shotgun (WGS) entry which is preliminary data.</text>
</comment>
<reference evidence="1" key="1">
    <citation type="submission" date="2024-12" db="EMBL/GenBank/DDBJ databases">
        <title>Comparative genomics and development of molecular markers within Purpureocillium lilacinum and among Purpureocillium species.</title>
        <authorList>
            <person name="Yeh Z.-Y."/>
            <person name="Ni N.-T."/>
            <person name="Lo P.-H."/>
            <person name="Mushyakhwo K."/>
            <person name="Lin C.-F."/>
            <person name="Nai Y.-S."/>
        </authorList>
    </citation>
    <scope>NUCLEOTIDE SEQUENCE</scope>
    <source>
        <strain evidence="1">NCHU-NPUST-175</strain>
    </source>
</reference>
<evidence type="ECO:0000313" key="2">
    <source>
        <dbReference type="Proteomes" id="UP001638806"/>
    </source>
</evidence>
<organism evidence="1 2">
    <name type="scientific">Purpureocillium lilacinum</name>
    <name type="common">Paecilomyces lilacinus</name>
    <dbReference type="NCBI Taxonomy" id="33203"/>
    <lineage>
        <taxon>Eukaryota</taxon>
        <taxon>Fungi</taxon>
        <taxon>Dikarya</taxon>
        <taxon>Ascomycota</taxon>
        <taxon>Pezizomycotina</taxon>
        <taxon>Sordariomycetes</taxon>
        <taxon>Hypocreomycetidae</taxon>
        <taxon>Hypocreales</taxon>
        <taxon>Ophiocordycipitaceae</taxon>
        <taxon>Purpureocillium</taxon>
    </lineage>
</organism>
<name>A0ACC4E405_PURLI</name>
<dbReference type="EMBL" id="JBGNUJ010000003">
    <property type="protein sequence ID" value="KAL3962474.1"/>
    <property type="molecule type" value="Genomic_DNA"/>
</dbReference>
<evidence type="ECO:0000313" key="1">
    <source>
        <dbReference type="EMBL" id="KAL3962474.1"/>
    </source>
</evidence>
<sequence>MTDTPHAQQLLLASQVLSPNGDRCRMMAQRRGPTQRAPNPAVPGRPLTRVPHHAIGRSSLPLRRRKAKAAYPQGAASNERCAPGRQRHCRQRRRWADACHDNAAPGRGMSLPRTWKRVDSMGPAAAAAAAAPEPRKLLRYLHTACTPEKKGLRASRRAHTRAHTHRIGPVTYKLLSVYEVPDLRCCCCSTSASTPTYPLTSQPPSDDVPSPPRTSAPVPNERPLAAPEDGDPASHSAKPRPPRLPLCRCLAGLSAATWYIWRAPVGWAGGGELAGWREKEDASGPGNMPALPVKHPPKLVRDRSTSPIPKAVLFFVASKAIGFATRLPLCDSSHHGWKPLGLAQRFTAAGAGAGGGFLAPHSPGGDNLEAAPGGGLSLGRVPVGHVSRAVSLRNTGTEPCAGDEVPIPSLSRPSAALTKRRIAPLHRWAGSTAGGGTWRGPEVGFHSLPDQPLEAPASWSPVPWRALHPAVSVPACPQAEQAWNQPATLPAREAQQTDLMAAILPASQSFAVAHPGDATAQSNTHRTSARAANLAGTQQGKPPPMLACPPSPYGIWDGESRAAREGQFHYGGGLNDLLG</sequence>
<protein>
    <submittedName>
        <fullName evidence="1">Uncharacterized protein</fullName>
    </submittedName>
</protein>
<keyword evidence="2" id="KW-1185">Reference proteome</keyword>
<gene>
    <name evidence="1" type="ORF">ACCO45_003997</name>
</gene>